<feature type="transmembrane region" description="Helical" evidence="5">
    <location>
        <begin position="104"/>
        <end position="121"/>
    </location>
</feature>
<dbReference type="OrthoDB" id="6502028at2"/>
<evidence type="ECO:0000256" key="1">
    <source>
        <dbReference type="ARBA" id="ARBA00004141"/>
    </source>
</evidence>
<accession>A0A518X933</accession>
<feature type="transmembrane region" description="Helical" evidence="5">
    <location>
        <begin position="66"/>
        <end position="84"/>
    </location>
</feature>
<dbReference type="Pfam" id="PF04932">
    <property type="entry name" value="Wzy_C"/>
    <property type="match status" value="1"/>
</dbReference>
<sequence>MKRVVIQPWLAEKNLYACCFLLLTAALAAALVVPAYPKKIFYFVSYVVALFLLVQGIRKRWIADKTALAVALPLLFIGLVRLIWSRLFAHAAFSDVVDNYSQGGKLFIIAALLSYFILSWRACLTRRLLGISAIILFIGLLATLGAGLYEHFRTLQRIQLLTDSAGTVSYLITALALTTLYVSHQVVTQRLGQMALFLAVFALNMALMILTESRAGILTLPLLYLAYFSLTHRWAGKITLAGLAAAVVIGLFLMPASVWQRLDSIHNEVDSYQTNNNTSIGARFSIWKGGWHSVSWSLLGQSPDSRTAIARTYIQQHERNNPEAWKNVMYHLHDDTLETLSLQGIAGLLSLLTFYLTLLVVAIRRGVPGLSLLPLAIVIFGLTDTVLIQSSSVMILALAIILSYALMASPPQRSR</sequence>
<evidence type="ECO:0000313" key="7">
    <source>
        <dbReference type="EMBL" id="QDY40710.1"/>
    </source>
</evidence>
<evidence type="ECO:0000256" key="4">
    <source>
        <dbReference type="ARBA" id="ARBA00023136"/>
    </source>
</evidence>
<reference evidence="7 8" key="1">
    <citation type="submission" date="2018-10" db="EMBL/GenBank/DDBJ databases">
        <title>Genome Sequencing of Pantoea dispersa DSM 32899.</title>
        <authorList>
            <person name="Nawrath M."/>
            <person name="Ottenheim C."/>
            <person name="Wilm A."/>
            <person name="Zimmermann W."/>
            <person name="Wu J.C."/>
        </authorList>
    </citation>
    <scope>NUCLEOTIDE SEQUENCE [LARGE SCALE GENOMIC DNA]</scope>
    <source>
        <strain evidence="7 8">DSM 32899</strain>
    </source>
</reference>
<dbReference type="RefSeq" id="WP_145886573.1">
    <property type="nucleotide sequence ID" value="NZ_CP032702.1"/>
</dbReference>
<keyword evidence="3 5" id="KW-1133">Transmembrane helix</keyword>
<name>A0A518X933_9GAMM</name>
<dbReference type="GO" id="GO:0016020">
    <property type="term" value="C:membrane"/>
    <property type="evidence" value="ECO:0007669"/>
    <property type="project" value="UniProtKB-SubCell"/>
</dbReference>
<feature type="transmembrane region" description="Helical" evidence="5">
    <location>
        <begin position="191"/>
        <end position="209"/>
    </location>
</feature>
<feature type="transmembrane region" description="Helical" evidence="5">
    <location>
        <begin position="128"/>
        <end position="148"/>
    </location>
</feature>
<gene>
    <name evidence="7" type="ORF">D8B20_01765</name>
</gene>
<feature type="transmembrane region" description="Helical" evidence="5">
    <location>
        <begin position="238"/>
        <end position="259"/>
    </location>
</feature>
<comment type="subcellular location">
    <subcellularLocation>
        <location evidence="1">Membrane</location>
        <topology evidence="1">Multi-pass membrane protein</topology>
    </subcellularLocation>
</comment>
<dbReference type="GO" id="GO:0016874">
    <property type="term" value="F:ligase activity"/>
    <property type="evidence" value="ECO:0007669"/>
    <property type="project" value="UniProtKB-KW"/>
</dbReference>
<evidence type="ECO:0000256" key="5">
    <source>
        <dbReference type="SAM" id="Phobius"/>
    </source>
</evidence>
<evidence type="ECO:0000256" key="2">
    <source>
        <dbReference type="ARBA" id="ARBA00022692"/>
    </source>
</evidence>
<feature type="domain" description="O-antigen ligase-related" evidence="6">
    <location>
        <begin position="200"/>
        <end position="351"/>
    </location>
</feature>
<organism evidence="7 8">
    <name type="scientific">Candidatus Pantoea soli</name>
    <dbReference type="NCBI Taxonomy" id="3098669"/>
    <lineage>
        <taxon>Bacteria</taxon>
        <taxon>Pseudomonadati</taxon>
        <taxon>Pseudomonadota</taxon>
        <taxon>Gammaproteobacteria</taxon>
        <taxon>Enterobacterales</taxon>
        <taxon>Erwiniaceae</taxon>
        <taxon>Pantoea</taxon>
    </lineage>
</organism>
<keyword evidence="4 5" id="KW-0472">Membrane</keyword>
<evidence type="ECO:0000256" key="3">
    <source>
        <dbReference type="ARBA" id="ARBA00022989"/>
    </source>
</evidence>
<feature type="transmembrane region" description="Helical" evidence="5">
    <location>
        <begin position="40"/>
        <end position="57"/>
    </location>
</feature>
<protein>
    <submittedName>
        <fullName evidence="7">O-antigen ligase family protein</fullName>
    </submittedName>
</protein>
<dbReference type="AlphaFoldDB" id="A0A518X933"/>
<dbReference type="EMBL" id="CP032702">
    <property type="protein sequence ID" value="QDY40710.1"/>
    <property type="molecule type" value="Genomic_DNA"/>
</dbReference>
<feature type="transmembrane region" description="Helical" evidence="5">
    <location>
        <begin position="393"/>
        <end position="409"/>
    </location>
</feature>
<dbReference type="InterPro" id="IPR051533">
    <property type="entry name" value="WaaL-like"/>
</dbReference>
<feature type="transmembrane region" description="Helical" evidence="5">
    <location>
        <begin position="340"/>
        <end position="363"/>
    </location>
</feature>
<dbReference type="InterPro" id="IPR007016">
    <property type="entry name" value="O-antigen_ligase-rel_domated"/>
</dbReference>
<evidence type="ECO:0000259" key="6">
    <source>
        <dbReference type="Pfam" id="PF04932"/>
    </source>
</evidence>
<keyword evidence="7" id="KW-0436">Ligase</keyword>
<evidence type="ECO:0000313" key="8">
    <source>
        <dbReference type="Proteomes" id="UP000319411"/>
    </source>
</evidence>
<dbReference type="PANTHER" id="PTHR37422">
    <property type="entry name" value="TEICHURONIC ACID BIOSYNTHESIS PROTEIN TUAE"/>
    <property type="match status" value="1"/>
</dbReference>
<dbReference type="PANTHER" id="PTHR37422:SF13">
    <property type="entry name" value="LIPOPOLYSACCHARIDE BIOSYNTHESIS PROTEIN PA4999-RELATED"/>
    <property type="match status" value="1"/>
</dbReference>
<proteinExistence type="predicted"/>
<keyword evidence="8" id="KW-1185">Reference proteome</keyword>
<feature type="transmembrane region" description="Helical" evidence="5">
    <location>
        <begin position="168"/>
        <end position="184"/>
    </location>
</feature>
<dbReference type="Proteomes" id="UP000319411">
    <property type="component" value="Chromosome"/>
</dbReference>
<keyword evidence="2 5" id="KW-0812">Transmembrane</keyword>
<dbReference type="KEGG" id="pdis:D8B20_01765"/>